<protein>
    <recommendedName>
        <fullName evidence="3">RING-type domain-containing protein</fullName>
    </recommendedName>
</protein>
<keyword evidence="1" id="KW-0862">Zinc</keyword>
<keyword evidence="1" id="KW-0479">Metal-binding</keyword>
<proteinExistence type="predicted"/>
<organism evidence="4 5">
    <name type="scientific">Carya illinoinensis</name>
    <name type="common">Pecan</name>
    <dbReference type="NCBI Taxonomy" id="32201"/>
    <lineage>
        <taxon>Eukaryota</taxon>
        <taxon>Viridiplantae</taxon>
        <taxon>Streptophyta</taxon>
        <taxon>Embryophyta</taxon>
        <taxon>Tracheophyta</taxon>
        <taxon>Spermatophyta</taxon>
        <taxon>Magnoliopsida</taxon>
        <taxon>eudicotyledons</taxon>
        <taxon>Gunneridae</taxon>
        <taxon>Pentapetalae</taxon>
        <taxon>rosids</taxon>
        <taxon>fabids</taxon>
        <taxon>Fagales</taxon>
        <taxon>Juglandaceae</taxon>
        <taxon>Carya</taxon>
    </lineage>
</organism>
<dbReference type="PANTHER" id="PTHR31150">
    <property type="entry name" value="EXPRESSED PROTEIN"/>
    <property type="match status" value="1"/>
</dbReference>
<dbReference type="InterPro" id="IPR001841">
    <property type="entry name" value="Znf_RING"/>
</dbReference>
<comment type="caution">
    <text evidence="4">The sequence shown here is derived from an EMBL/GenBank/DDBJ whole genome shotgun (WGS) entry which is preliminary data.</text>
</comment>
<gene>
    <name evidence="4" type="ORF">I3842_04G175300</name>
</gene>
<dbReference type="Proteomes" id="UP000811246">
    <property type="component" value="Chromosome 4"/>
</dbReference>
<evidence type="ECO:0000256" key="2">
    <source>
        <dbReference type="SAM" id="MobiDB-lite"/>
    </source>
</evidence>
<sequence>MPSSSRMELMSKEKPLHSVDSSELKTLASVLDITDGSMKLLNANPTTVNHHQSHGRSVHNSSNHANASTSRGKVASLHVERLSFKLTTQCTPHTGYHPENKGKEIFRPNRLRSSSLMVFGFCQKPLRRRPYFFRSRLSYGELFMVAVLVCGHIYHAECLEQRTCLEDRRDPTCPLCLQLLSQDYDLGGHE</sequence>
<name>A0A922FDP3_CARIL</name>
<dbReference type="GO" id="GO:0008270">
    <property type="term" value="F:zinc ion binding"/>
    <property type="evidence" value="ECO:0007669"/>
    <property type="project" value="UniProtKB-KW"/>
</dbReference>
<dbReference type="PANTHER" id="PTHR31150:SF6">
    <property type="entry name" value="ZINC ION BINDING PROTEIN"/>
    <property type="match status" value="1"/>
</dbReference>
<evidence type="ECO:0000313" key="5">
    <source>
        <dbReference type="Proteomes" id="UP000811246"/>
    </source>
</evidence>
<dbReference type="AlphaFoldDB" id="A0A922FDP3"/>
<dbReference type="EMBL" id="CM031828">
    <property type="protein sequence ID" value="KAG6718887.1"/>
    <property type="molecule type" value="Genomic_DNA"/>
</dbReference>
<evidence type="ECO:0000256" key="1">
    <source>
        <dbReference type="PROSITE-ProRule" id="PRU00175"/>
    </source>
</evidence>
<dbReference type="PROSITE" id="PS50089">
    <property type="entry name" value="ZF_RING_2"/>
    <property type="match status" value="1"/>
</dbReference>
<evidence type="ECO:0000313" key="4">
    <source>
        <dbReference type="EMBL" id="KAG6718887.1"/>
    </source>
</evidence>
<feature type="region of interest" description="Disordered" evidence="2">
    <location>
        <begin position="44"/>
        <end position="72"/>
    </location>
</feature>
<reference evidence="4" key="1">
    <citation type="submission" date="2021-01" db="EMBL/GenBank/DDBJ databases">
        <authorList>
            <person name="Lovell J.T."/>
            <person name="Bentley N."/>
            <person name="Bhattarai G."/>
            <person name="Jenkins J.W."/>
            <person name="Sreedasyam A."/>
            <person name="Alarcon Y."/>
            <person name="Bock C."/>
            <person name="Boston L."/>
            <person name="Carlson J."/>
            <person name="Cervantes K."/>
            <person name="Clermont K."/>
            <person name="Krom N."/>
            <person name="Kubenka K."/>
            <person name="Mamidi S."/>
            <person name="Mattison C."/>
            <person name="Monteros M."/>
            <person name="Pisani C."/>
            <person name="Plott C."/>
            <person name="Rajasekar S."/>
            <person name="Rhein H.S."/>
            <person name="Rohla C."/>
            <person name="Song M."/>
            <person name="Hilaire R.S."/>
            <person name="Shu S."/>
            <person name="Wells L."/>
            <person name="Wang X."/>
            <person name="Webber J."/>
            <person name="Heerema R.J."/>
            <person name="Klein P."/>
            <person name="Conner P."/>
            <person name="Grauke L."/>
            <person name="Grimwood J."/>
            <person name="Schmutz J."/>
            <person name="Randall J.J."/>
        </authorList>
    </citation>
    <scope>NUCLEOTIDE SEQUENCE</scope>
    <source>
        <tissue evidence="4">Leaf</tissue>
    </source>
</reference>
<feature type="compositionally biased region" description="Low complexity" evidence="2">
    <location>
        <begin position="59"/>
        <end position="68"/>
    </location>
</feature>
<feature type="domain" description="RING-type" evidence="3">
    <location>
        <begin position="122"/>
        <end position="176"/>
    </location>
</feature>
<keyword evidence="1" id="KW-0863">Zinc-finger</keyword>
<evidence type="ECO:0000259" key="3">
    <source>
        <dbReference type="PROSITE" id="PS50089"/>
    </source>
</evidence>
<accession>A0A922FDP3</accession>